<dbReference type="SUPFAM" id="SSF89550">
    <property type="entry name" value="PHP domain-like"/>
    <property type="match status" value="1"/>
</dbReference>
<proteinExistence type="predicted"/>
<accession>A0A101EKZ5</accession>
<dbReference type="RefSeq" id="WP_015848863.1">
    <property type="nucleotide sequence ID" value="NZ_LGFD01000028.1"/>
</dbReference>
<keyword evidence="1" id="KW-0378">Hydrolase</keyword>
<dbReference type="EMBL" id="LGFD01000028">
    <property type="protein sequence ID" value="KUK17298.1"/>
    <property type="molecule type" value="Genomic_DNA"/>
</dbReference>
<sequence length="421" mass="47913">MFIDADLHIHSRYSKAVSKLMTFPILAENAKLKGLGIVGTGDILNPKWEGELLKYSQKVDEGTYEIKGIKFLLTAEVEDNKRVHHLLIFPNIETVRELRERLKHYSKDVESEGRPHLSLNASEIADLSNEFDVLIGPSHAFTPWTALYKEYNSIKEAYGNYKIHFLELGLSADSYMADKIKAHHNLVYLSNSDAHSPQPHRLGREFNRFEVEDATFEEIKKAILKRGGRKIVLNAGLDPRLGKYHLTACSRCYTKYRLEDAKRLGWRCELCGGVIKKGVHDRILELADTDERPKDRPPYLHLAPLAEIIAMVLNKGVETKSVKSIWERLLKEFGSEIRVLVDAPVEAIAELIGDEIAKAIWAFRNEKLIIVPGGGGKYGEIKLPEEVKRARLEDLESIEVKGVEVYYRPKQSSLLSFIKRD</sequence>
<dbReference type="AlphaFoldDB" id="A0A101EKZ5"/>
<reference evidence="2" key="1">
    <citation type="journal article" date="2015" name="MBio">
        <title>Genome-Resolved Metagenomic Analysis Reveals Roles for Candidate Phyla and Other Microbial Community Members in Biogeochemical Transformations in Oil Reservoirs.</title>
        <authorList>
            <person name="Hu P."/>
            <person name="Tom L."/>
            <person name="Singh A."/>
            <person name="Thomas B.C."/>
            <person name="Baker B.J."/>
            <person name="Piceno Y.M."/>
            <person name="Andersen G.L."/>
            <person name="Banfield J.F."/>
        </authorList>
    </citation>
    <scope>NUCLEOTIDE SEQUENCE [LARGE SCALE GENOMIC DNA]</scope>
</reference>
<protein>
    <submittedName>
        <fullName evidence="1">Phosphohydrolase, PHP family</fullName>
    </submittedName>
</protein>
<dbReference type="GO" id="GO:0016787">
    <property type="term" value="F:hydrolase activity"/>
    <property type="evidence" value="ECO:0007669"/>
    <property type="project" value="UniProtKB-KW"/>
</dbReference>
<comment type="caution">
    <text evidence="1">The sequence shown here is derived from an EMBL/GenBank/DDBJ whole genome shotgun (WGS) entry which is preliminary data.</text>
</comment>
<dbReference type="CDD" id="cd19067">
    <property type="entry name" value="PfuEndoQ-like"/>
    <property type="match status" value="1"/>
</dbReference>
<dbReference type="Gene3D" id="3.20.20.140">
    <property type="entry name" value="Metal-dependent hydrolases"/>
    <property type="match status" value="1"/>
</dbReference>
<dbReference type="GeneID" id="8095566"/>
<dbReference type="InterPro" id="IPR005287">
    <property type="entry name" value="CHP00375"/>
</dbReference>
<evidence type="ECO:0000313" key="2">
    <source>
        <dbReference type="Proteomes" id="UP000053911"/>
    </source>
</evidence>
<dbReference type="OMA" id="HAFTPWT"/>
<evidence type="ECO:0000313" key="1">
    <source>
        <dbReference type="EMBL" id="KUK17298.1"/>
    </source>
</evidence>
<dbReference type="PANTHER" id="PTHR40084:SF1">
    <property type="entry name" value="PHOSPHOTRANSFERASE"/>
    <property type="match status" value="1"/>
</dbReference>
<organism evidence="1 2">
    <name type="scientific">Thermococcus sibiricus</name>
    <dbReference type="NCBI Taxonomy" id="172049"/>
    <lineage>
        <taxon>Archaea</taxon>
        <taxon>Methanobacteriati</taxon>
        <taxon>Methanobacteriota</taxon>
        <taxon>Thermococci</taxon>
        <taxon>Thermococcales</taxon>
        <taxon>Thermococcaceae</taxon>
        <taxon>Thermococcus</taxon>
    </lineage>
</organism>
<dbReference type="Proteomes" id="UP000053911">
    <property type="component" value="Unassembled WGS sequence"/>
</dbReference>
<dbReference type="NCBIfam" id="TIGR00375">
    <property type="entry name" value="TIGR00375 family protein"/>
    <property type="match status" value="1"/>
</dbReference>
<dbReference type="InterPro" id="IPR016195">
    <property type="entry name" value="Pol/histidinol_Pase-like"/>
</dbReference>
<name>A0A101EKZ5_9EURY</name>
<dbReference type="PANTHER" id="PTHR40084">
    <property type="entry name" value="PHOSPHOHYDROLASE, PHP FAMILY"/>
    <property type="match status" value="1"/>
</dbReference>
<dbReference type="PATRIC" id="fig|172049.5.peg.340"/>
<gene>
    <name evidence="1" type="ORF">XD54_1406</name>
</gene>